<proteinExistence type="predicted"/>
<evidence type="ECO:0000313" key="1">
    <source>
        <dbReference type="EMBL" id="SPK76034.1"/>
    </source>
</evidence>
<protein>
    <submittedName>
        <fullName evidence="1">Heavy metal resistance protein CzcE</fullName>
    </submittedName>
</protein>
<dbReference type="AlphaFoldDB" id="A0A375IN20"/>
<dbReference type="InterPro" id="IPR038674">
    <property type="entry name" value="CzcE_sf"/>
</dbReference>
<dbReference type="InterPro" id="IPR031560">
    <property type="entry name" value="CzcE"/>
</dbReference>
<dbReference type="EMBL" id="LT991977">
    <property type="protein sequence ID" value="SPK76034.1"/>
    <property type="molecule type" value="Genomic_DNA"/>
</dbReference>
<geneLocation type="plasmid" evidence="1">
    <name>II</name>
</geneLocation>
<sequence length="151" mass="15707">MHASGGQAFGYQNHGIHVANGRPEFLASALLSNTLQIMTIKPASILCSALLCLAAAAPASGIAHSNPSALFGSAAQTNAATRTVVLTAETRSVLVESGETVSFRAGDRTESWTFLEAIGGRSVDLSLLFPNLEYAKGVRVFIQPSNLFTGG</sequence>
<dbReference type="Pfam" id="PF16986">
    <property type="entry name" value="CzcE"/>
    <property type="match status" value="1"/>
</dbReference>
<keyword evidence="1" id="KW-0614">Plasmid</keyword>
<reference evidence="1 2" key="1">
    <citation type="submission" date="2018-01" db="EMBL/GenBank/DDBJ databases">
        <authorList>
            <person name="Gaut B.S."/>
            <person name="Morton B.R."/>
            <person name="Clegg M.T."/>
            <person name="Duvall M.R."/>
        </authorList>
    </citation>
    <scope>NUCLEOTIDE SEQUENCE [LARGE SCALE GENOMIC DNA]</scope>
    <source>
        <strain evidence="1">Cupriavidus taiwanensis LMG 19425</strain>
        <plasmid evidence="2">Plasmid ii</plasmid>
    </source>
</reference>
<dbReference type="Gene3D" id="2.60.40.2280">
    <property type="entry name" value="Heavy-metal resistance protein CzcE"/>
    <property type="match status" value="1"/>
</dbReference>
<evidence type="ECO:0000313" key="2">
    <source>
        <dbReference type="Proteomes" id="UP000255505"/>
    </source>
</evidence>
<gene>
    <name evidence="1" type="ORF">CT19425_MP70194</name>
</gene>
<dbReference type="Proteomes" id="UP000255505">
    <property type="component" value="Plasmid II"/>
</dbReference>
<name>A0A375IN20_9BURK</name>
<accession>A0A375IN20</accession>
<organism evidence="1 2">
    <name type="scientific">Cupriavidus taiwanensis</name>
    <dbReference type="NCBI Taxonomy" id="164546"/>
    <lineage>
        <taxon>Bacteria</taxon>
        <taxon>Pseudomonadati</taxon>
        <taxon>Pseudomonadota</taxon>
        <taxon>Betaproteobacteria</taxon>
        <taxon>Burkholderiales</taxon>
        <taxon>Burkholderiaceae</taxon>
        <taxon>Cupriavidus</taxon>
    </lineage>
</organism>